<evidence type="ECO:0000256" key="2">
    <source>
        <dbReference type="ARBA" id="ARBA00007878"/>
    </source>
</evidence>
<dbReference type="EMBL" id="NESQ01000031">
    <property type="protein sequence ID" value="PUU82300.1"/>
    <property type="molecule type" value="Genomic_DNA"/>
</dbReference>
<dbReference type="GO" id="GO:0005085">
    <property type="term" value="F:guanyl-nucleotide exchange factor activity"/>
    <property type="evidence" value="ECO:0007669"/>
    <property type="project" value="TreeGrafter"/>
</dbReference>
<dbReference type="AlphaFoldDB" id="A0A2T7A3M3"/>
<dbReference type="Pfam" id="PF25087">
    <property type="entry name" value="GMPPB_C"/>
    <property type="match status" value="1"/>
</dbReference>
<dbReference type="InterPro" id="IPR029044">
    <property type="entry name" value="Nucleotide-diphossugar_trans"/>
</dbReference>
<dbReference type="SUPFAM" id="SSF51161">
    <property type="entry name" value="Trimeric LpxA-like enzymes"/>
    <property type="match status" value="1"/>
</dbReference>
<sequence length="579" mass="63210">MLHYPIEWCDKAGFDTILILTLTEHQPAIQSYLRSHRAQKSSVEIRVESPSSLNDNLGTADVIRIAHKKGWIHGDFAILPCDLVTTVDSQKVMEMWMVEQAGFDSDMGRRPRLSKKAGDADDGRRGGLSIWYETRGEGANKGMETDFIAVVPNPRENQSTSKYRSEGTISSLLFNMPTHMLKGDDVPPEFAVRRSLFEKHPKLQFYTTRRDSGVYFFPYWVLKFIEGNPKMASLREDVVPWLAKCCWQNRRLADKLGLLDILVGSEEEDDLEEIDVGERYDVGSMSTNRVRKLEKPRNEPTVEPGSETTRAIKARMLAKAEVPIPEITAYLPSQSKSFIRRVDTTQLYLFTCLHLAKSDPQTATTQVKVDPSASIDPKASVSAFDCLIADKVSIGEKANIKRSVLGSGVSIGRGARLVGCVLMDGASVAEGAKLEGCIVGRKAIVGVKANLKDCEIAENFVVDEGTEAKNDRFVLFTGLDADASDASDGSGQVSDGNYEDNGHSEAESAENDNEGESESENLTSKPATQSGASLAVHPSPAKDLPPPYSLEAPAIAPSEPKAIKALQGAPAKDVAVSDS</sequence>
<feature type="compositionally biased region" description="Low complexity" evidence="9">
    <location>
        <begin position="484"/>
        <end position="496"/>
    </location>
</feature>
<dbReference type="GO" id="GO:0002183">
    <property type="term" value="P:cytoplasmic translational initiation"/>
    <property type="evidence" value="ECO:0007669"/>
    <property type="project" value="TreeGrafter"/>
</dbReference>
<accession>A0A2T7A3M3</accession>
<dbReference type="OrthoDB" id="10250549at2759"/>
<dbReference type="STRING" id="42251.A0A2T7A3M3"/>
<dbReference type="PANTHER" id="PTHR45989:SF1">
    <property type="entry name" value="TRANSLATION INITIATION FACTOR EIF-2B SUBUNIT GAMMA"/>
    <property type="match status" value="1"/>
</dbReference>
<evidence type="ECO:0000256" key="1">
    <source>
        <dbReference type="ARBA" id="ARBA00004514"/>
    </source>
</evidence>
<name>A0A2T7A3M3_TUBBO</name>
<dbReference type="Gene3D" id="2.160.10.10">
    <property type="entry name" value="Hexapeptide repeat proteins"/>
    <property type="match status" value="1"/>
</dbReference>
<evidence type="ECO:0000256" key="4">
    <source>
        <dbReference type="ARBA" id="ARBA00022540"/>
    </source>
</evidence>
<dbReference type="InterPro" id="IPR056729">
    <property type="entry name" value="GMPPB_C"/>
</dbReference>
<feature type="compositionally biased region" description="Acidic residues" evidence="9">
    <location>
        <begin position="507"/>
        <end position="519"/>
    </location>
</feature>
<reference evidence="11 12" key="1">
    <citation type="submission" date="2017-04" db="EMBL/GenBank/DDBJ databases">
        <title>Draft genome sequence of Tuber borchii Vittad., a whitish edible truffle.</title>
        <authorList>
            <consortium name="DOE Joint Genome Institute"/>
            <person name="Murat C."/>
            <person name="Kuo A."/>
            <person name="Barry K.W."/>
            <person name="Clum A."/>
            <person name="Dockter R.B."/>
            <person name="Fauchery L."/>
            <person name="Iotti M."/>
            <person name="Kohler A."/>
            <person name="Labutti K."/>
            <person name="Lindquist E.A."/>
            <person name="Lipzen A."/>
            <person name="Ohm R.A."/>
            <person name="Wang M."/>
            <person name="Grigoriev I.V."/>
            <person name="Zambonelli A."/>
            <person name="Martin F.M."/>
        </authorList>
    </citation>
    <scope>NUCLEOTIDE SEQUENCE [LARGE SCALE GENOMIC DNA]</scope>
    <source>
        <strain evidence="11 12">Tbo3840</strain>
    </source>
</reference>
<keyword evidence="5" id="KW-0648">Protein biosynthesis</keyword>
<comment type="subunit">
    <text evidence="8">Component of the translation initiation factor 2B (eIF2B) complex which is a heterodecamer of two sets of five different subunits: alpha, beta, gamma, delta and epsilon. Subunits alpha, beta and delta comprise a regulatory subcomplex and subunits epsilon and gamma comprise a catalytic subcomplex. Within the complex, the hexameric regulatory complex resides at the center, with the two heterodimeric catalytic subcomplexes bound on opposite sides.</text>
</comment>
<keyword evidence="12" id="KW-1185">Reference proteome</keyword>
<evidence type="ECO:0000256" key="5">
    <source>
        <dbReference type="ARBA" id="ARBA00022917"/>
    </source>
</evidence>
<dbReference type="PANTHER" id="PTHR45989">
    <property type="entry name" value="TRANSLATION INITIATION FACTOR EIF-2B SUBUNIT GAMMA"/>
    <property type="match status" value="1"/>
</dbReference>
<comment type="similarity">
    <text evidence="2">Belongs to the eIF-2B gamma/epsilon subunits family.</text>
</comment>
<evidence type="ECO:0000256" key="7">
    <source>
        <dbReference type="ARBA" id="ARBA00044229"/>
    </source>
</evidence>
<dbReference type="GO" id="GO:0005851">
    <property type="term" value="C:eukaryotic translation initiation factor 2B complex"/>
    <property type="evidence" value="ECO:0007669"/>
    <property type="project" value="TreeGrafter"/>
</dbReference>
<gene>
    <name evidence="11" type="ORF">B9Z19DRAFT_1099286</name>
</gene>
<evidence type="ECO:0000256" key="9">
    <source>
        <dbReference type="SAM" id="MobiDB-lite"/>
    </source>
</evidence>
<feature type="region of interest" description="Disordered" evidence="9">
    <location>
        <begin position="484"/>
        <end position="555"/>
    </location>
</feature>
<dbReference type="CDD" id="cd04652">
    <property type="entry name" value="LbH_eIF2B_gamma_C"/>
    <property type="match status" value="1"/>
</dbReference>
<evidence type="ECO:0000256" key="8">
    <source>
        <dbReference type="ARBA" id="ARBA00046432"/>
    </source>
</evidence>
<dbReference type="Gene3D" id="3.90.550.10">
    <property type="entry name" value="Spore Coat Polysaccharide Biosynthesis Protein SpsA, Chain A"/>
    <property type="match status" value="1"/>
</dbReference>
<feature type="compositionally biased region" description="Polar residues" evidence="9">
    <location>
        <begin position="522"/>
        <end position="532"/>
    </location>
</feature>
<dbReference type="Proteomes" id="UP000244722">
    <property type="component" value="Unassembled WGS sequence"/>
</dbReference>
<protein>
    <recommendedName>
        <fullName evidence="6">Translation initiation factor eIF2B subunit gamma</fullName>
    </recommendedName>
    <alternativeName>
        <fullName evidence="7">eIF2B GDP-GTP exchange factor subunit gamma</fullName>
    </alternativeName>
</protein>
<dbReference type="InterPro" id="IPR011004">
    <property type="entry name" value="Trimer_LpxA-like_sf"/>
</dbReference>
<keyword evidence="4" id="KW-0396">Initiation factor</keyword>
<dbReference type="SUPFAM" id="SSF53448">
    <property type="entry name" value="Nucleotide-diphospho-sugar transferases"/>
    <property type="match status" value="1"/>
</dbReference>
<evidence type="ECO:0000313" key="11">
    <source>
        <dbReference type="EMBL" id="PUU82300.1"/>
    </source>
</evidence>
<dbReference type="GO" id="GO:0003743">
    <property type="term" value="F:translation initiation factor activity"/>
    <property type="evidence" value="ECO:0007669"/>
    <property type="project" value="UniProtKB-KW"/>
</dbReference>
<dbReference type="InterPro" id="IPR051960">
    <property type="entry name" value="eIF2B_gamma"/>
</dbReference>
<organism evidence="11 12">
    <name type="scientific">Tuber borchii</name>
    <name type="common">White truffle</name>
    <dbReference type="NCBI Taxonomy" id="42251"/>
    <lineage>
        <taxon>Eukaryota</taxon>
        <taxon>Fungi</taxon>
        <taxon>Dikarya</taxon>
        <taxon>Ascomycota</taxon>
        <taxon>Pezizomycotina</taxon>
        <taxon>Pezizomycetes</taxon>
        <taxon>Pezizales</taxon>
        <taxon>Tuberaceae</taxon>
        <taxon>Tuber</taxon>
    </lineage>
</organism>
<proteinExistence type="inferred from homology"/>
<dbReference type="GO" id="GO:0005829">
    <property type="term" value="C:cytosol"/>
    <property type="evidence" value="ECO:0007669"/>
    <property type="project" value="UniProtKB-SubCell"/>
</dbReference>
<keyword evidence="3" id="KW-0963">Cytoplasm</keyword>
<comment type="caution">
    <text evidence="11">The sequence shown here is derived from an EMBL/GenBank/DDBJ whole genome shotgun (WGS) entry which is preliminary data.</text>
</comment>
<evidence type="ECO:0000259" key="10">
    <source>
        <dbReference type="Pfam" id="PF25087"/>
    </source>
</evidence>
<evidence type="ECO:0000256" key="6">
    <source>
        <dbReference type="ARBA" id="ARBA00044196"/>
    </source>
</evidence>
<feature type="domain" description="Mannose-1-phosphate guanyltransferase C-terminal" evidence="10">
    <location>
        <begin position="386"/>
        <end position="462"/>
    </location>
</feature>
<evidence type="ECO:0000256" key="3">
    <source>
        <dbReference type="ARBA" id="ARBA00022490"/>
    </source>
</evidence>
<comment type="subcellular location">
    <subcellularLocation>
        <location evidence="1">Cytoplasm</location>
        <location evidence="1">Cytosol</location>
    </subcellularLocation>
</comment>
<evidence type="ECO:0000313" key="12">
    <source>
        <dbReference type="Proteomes" id="UP000244722"/>
    </source>
</evidence>